<accession>A0A6A5T856</accession>
<proteinExistence type="predicted"/>
<reference evidence="1" key="1">
    <citation type="journal article" date="2020" name="Stud. Mycol.">
        <title>101 Dothideomycetes genomes: a test case for predicting lifestyles and emergence of pathogens.</title>
        <authorList>
            <person name="Haridas S."/>
            <person name="Albert R."/>
            <person name="Binder M."/>
            <person name="Bloem J."/>
            <person name="Labutti K."/>
            <person name="Salamov A."/>
            <person name="Andreopoulos B."/>
            <person name="Baker S."/>
            <person name="Barry K."/>
            <person name="Bills G."/>
            <person name="Bluhm B."/>
            <person name="Cannon C."/>
            <person name="Castanera R."/>
            <person name="Culley D."/>
            <person name="Daum C."/>
            <person name="Ezra D."/>
            <person name="Gonzalez J."/>
            <person name="Henrissat B."/>
            <person name="Kuo A."/>
            <person name="Liang C."/>
            <person name="Lipzen A."/>
            <person name="Lutzoni F."/>
            <person name="Magnuson J."/>
            <person name="Mondo S."/>
            <person name="Nolan M."/>
            <person name="Ohm R."/>
            <person name="Pangilinan J."/>
            <person name="Park H.-J."/>
            <person name="Ramirez L."/>
            <person name="Alfaro M."/>
            <person name="Sun H."/>
            <person name="Tritt A."/>
            <person name="Yoshinaga Y."/>
            <person name="Zwiers L.-H."/>
            <person name="Turgeon B."/>
            <person name="Goodwin S."/>
            <person name="Spatafora J."/>
            <person name="Crous P."/>
            <person name="Grigoriev I."/>
        </authorList>
    </citation>
    <scope>NUCLEOTIDE SEQUENCE</scope>
    <source>
        <strain evidence="1">CBS 161.51</strain>
    </source>
</reference>
<keyword evidence="2" id="KW-1185">Reference proteome</keyword>
<dbReference type="Proteomes" id="UP000800038">
    <property type="component" value="Unassembled WGS sequence"/>
</dbReference>
<evidence type="ECO:0000313" key="2">
    <source>
        <dbReference type="Proteomes" id="UP000800038"/>
    </source>
</evidence>
<protein>
    <submittedName>
        <fullName evidence="1">Uncharacterized protein</fullName>
    </submittedName>
</protein>
<dbReference type="OrthoDB" id="3795850at2759"/>
<sequence length="114" mass="13144">MVRSAVIDDPSHGMHFDAMHNWIGRTRKYANDTATKKDGFLRLNDILKSRFGLEAIVIHEKLTDEMTVWLHVVLPHYFPRERWPGQDGRWKGFEPQPNFGAVPGRVSDGHLLLP</sequence>
<name>A0A6A5T856_9PLEO</name>
<dbReference type="AlphaFoldDB" id="A0A6A5T856"/>
<gene>
    <name evidence="1" type="ORF">EJ02DRAFT_59098</name>
</gene>
<evidence type="ECO:0000313" key="1">
    <source>
        <dbReference type="EMBL" id="KAF1945167.1"/>
    </source>
</evidence>
<dbReference type="EMBL" id="ML976011">
    <property type="protein sequence ID" value="KAF1945167.1"/>
    <property type="molecule type" value="Genomic_DNA"/>
</dbReference>
<organism evidence="1 2">
    <name type="scientific">Clathrospora elynae</name>
    <dbReference type="NCBI Taxonomy" id="706981"/>
    <lineage>
        <taxon>Eukaryota</taxon>
        <taxon>Fungi</taxon>
        <taxon>Dikarya</taxon>
        <taxon>Ascomycota</taxon>
        <taxon>Pezizomycotina</taxon>
        <taxon>Dothideomycetes</taxon>
        <taxon>Pleosporomycetidae</taxon>
        <taxon>Pleosporales</taxon>
        <taxon>Diademaceae</taxon>
        <taxon>Clathrospora</taxon>
    </lineage>
</organism>